<gene>
    <name evidence="4" type="ORF">IC229_21990</name>
</gene>
<dbReference type="RefSeq" id="WP_190889183.1">
    <property type="nucleotide sequence ID" value="NZ_JACWZY010000021.1"/>
</dbReference>
<dbReference type="PANTHER" id="PTHR44591:SF3">
    <property type="entry name" value="RESPONSE REGULATORY DOMAIN-CONTAINING PROTEIN"/>
    <property type="match status" value="1"/>
</dbReference>
<dbReference type="InterPro" id="IPR011006">
    <property type="entry name" value="CheY-like_superfamily"/>
</dbReference>
<organism evidence="4 5">
    <name type="scientific">Spirosoma profusum</name>
    <dbReference type="NCBI Taxonomy" id="2771354"/>
    <lineage>
        <taxon>Bacteria</taxon>
        <taxon>Pseudomonadati</taxon>
        <taxon>Bacteroidota</taxon>
        <taxon>Cytophagia</taxon>
        <taxon>Cytophagales</taxon>
        <taxon>Cytophagaceae</taxon>
        <taxon>Spirosoma</taxon>
    </lineage>
</organism>
<dbReference type="GO" id="GO:0000160">
    <property type="term" value="P:phosphorelay signal transduction system"/>
    <property type="evidence" value="ECO:0007669"/>
    <property type="project" value="InterPro"/>
</dbReference>
<comment type="caution">
    <text evidence="4">The sequence shown here is derived from an EMBL/GenBank/DDBJ whole genome shotgun (WGS) entry which is preliminary data.</text>
</comment>
<dbReference type="AlphaFoldDB" id="A0A927AUA8"/>
<feature type="modified residue" description="4-aspartylphosphate" evidence="2">
    <location>
        <position position="60"/>
    </location>
</feature>
<protein>
    <submittedName>
        <fullName evidence="4">Response regulator</fullName>
    </submittedName>
</protein>
<dbReference type="SMART" id="SM00448">
    <property type="entry name" value="REC"/>
    <property type="match status" value="1"/>
</dbReference>
<dbReference type="Pfam" id="PF00072">
    <property type="entry name" value="Response_reg"/>
    <property type="match status" value="1"/>
</dbReference>
<dbReference type="PROSITE" id="PS50110">
    <property type="entry name" value="RESPONSE_REGULATORY"/>
    <property type="match status" value="1"/>
</dbReference>
<evidence type="ECO:0000313" key="5">
    <source>
        <dbReference type="Proteomes" id="UP000598820"/>
    </source>
</evidence>
<keyword evidence="1 2" id="KW-0597">Phosphoprotein</keyword>
<name>A0A927AUA8_9BACT</name>
<dbReference type="InterPro" id="IPR050595">
    <property type="entry name" value="Bact_response_regulator"/>
</dbReference>
<evidence type="ECO:0000259" key="3">
    <source>
        <dbReference type="PROSITE" id="PS50110"/>
    </source>
</evidence>
<evidence type="ECO:0000256" key="1">
    <source>
        <dbReference type="ARBA" id="ARBA00022553"/>
    </source>
</evidence>
<dbReference type="PANTHER" id="PTHR44591">
    <property type="entry name" value="STRESS RESPONSE REGULATOR PROTEIN 1"/>
    <property type="match status" value="1"/>
</dbReference>
<dbReference type="EMBL" id="JACWZY010000021">
    <property type="protein sequence ID" value="MBD2703332.1"/>
    <property type="molecule type" value="Genomic_DNA"/>
</dbReference>
<keyword evidence="5" id="KW-1185">Reference proteome</keyword>
<sequence>MSGAFPILVVDDEAHVADILNRAAINSFPEAKFTYVSSFKEAVGYLDGLRGVGPKLVLLDLDLKSTPNGLDFLSLIRHHPQGRLIPVVILSSHATTENRDEAIMRGATAFTVKPFSFADWKKYVTELRIYWFQTVTIPKLYFDS</sequence>
<dbReference type="SUPFAM" id="SSF52172">
    <property type="entry name" value="CheY-like"/>
    <property type="match status" value="1"/>
</dbReference>
<reference evidence="4" key="1">
    <citation type="submission" date="2020-09" db="EMBL/GenBank/DDBJ databases">
        <authorList>
            <person name="Kim M.K."/>
        </authorList>
    </citation>
    <scope>NUCLEOTIDE SEQUENCE</scope>
    <source>
        <strain evidence="4">BT702</strain>
    </source>
</reference>
<evidence type="ECO:0000313" key="4">
    <source>
        <dbReference type="EMBL" id="MBD2703332.1"/>
    </source>
</evidence>
<proteinExistence type="predicted"/>
<feature type="domain" description="Response regulatory" evidence="3">
    <location>
        <begin position="6"/>
        <end position="128"/>
    </location>
</feature>
<dbReference type="Proteomes" id="UP000598820">
    <property type="component" value="Unassembled WGS sequence"/>
</dbReference>
<dbReference type="InterPro" id="IPR001789">
    <property type="entry name" value="Sig_transdc_resp-reg_receiver"/>
</dbReference>
<accession>A0A927AUA8</accession>
<evidence type="ECO:0000256" key="2">
    <source>
        <dbReference type="PROSITE-ProRule" id="PRU00169"/>
    </source>
</evidence>
<dbReference type="Gene3D" id="3.40.50.2300">
    <property type="match status" value="1"/>
</dbReference>